<dbReference type="EMBL" id="BRYB01002194">
    <property type="protein sequence ID" value="GMI41018.1"/>
    <property type="molecule type" value="Genomic_DNA"/>
</dbReference>
<evidence type="ECO:0000313" key="3">
    <source>
        <dbReference type="EMBL" id="GMI41018.1"/>
    </source>
</evidence>
<feature type="non-terminal residue" evidence="3">
    <location>
        <position position="646"/>
    </location>
</feature>
<feature type="compositionally biased region" description="Gly residues" evidence="1">
    <location>
        <begin position="40"/>
        <end position="49"/>
    </location>
</feature>
<proteinExistence type="predicted"/>
<feature type="compositionally biased region" description="Low complexity" evidence="1">
    <location>
        <begin position="1"/>
        <end position="22"/>
    </location>
</feature>
<comment type="caution">
    <text evidence="3">The sequence shown here is derived from an EMBL/GenBank/DDBJ whole genome shotgun (WGS) entry which is preliminary data.</text>
</comment>
<keyword evidence="4" id="KW-1185">Reference proteome</keyword>
<feature type="compositionally biased region" description="Low complexity" evidence="1">
    <location>
        <begin position="121"/>
        <end position="132"/>
    </location>
</feature>
<keyword evidence="2" id="KW-0812">Transmembrane</keyword>
<protein>
    <submittedName>
        <fullName evidence="3">Uncharacterized protein</fullName>
    </submittedName>
</protein>
<feature type="region of interest" description="Disordered" evidence="1">
    <location>
        <begin position="397"/>
        <end position="430"/>
    </location>
</feature>
<keyword evidence="2" id="KW-1133">Transmembrane helix</keyword>
<feature type="transmembrane region" description="Helical" evidence="2">
    <location>
        <begin position="213"/>
        <end position="237"/>
    </location>
</feature>
<reference evidence="3 4" key="1">
    <citation type="journal article" date="2023" name="Commun. Biol.">
        <title>Genome analysis of Parmales, the sister group of diatoms, reveals the evolutionary specialization of diatoms from phago-mixotrophs to photoautotrophs.</title>
        <authorList>
            <person name="Ban H."/>
            <person name="Sato S."/>
            <person name="Yoshikawa S."/>
            <person name="Yamada K."/>
            <person name="Nakamura Y."/>
            <person name="Ichinomiya M."/>
            <person name="Sato N."/>
            <person name="Blanc-Mathieu R."/>
            <person name="Endo H."/>
            <person name="Kuwata A."/>
            <person name="Ogata H."/>
        </authorList>
    </citation>
    <scope>NUCLEOTIDE SEQUENCE [LARGE SCALE GENOMIC DNA]</scope>
</reference>
<feature type="region of interest" description="Disordered" evidence="1">
    <location>
        <begin position="108"/>
        <end position="132"/>
    </location>
</feature>
<evidence type="ECO:0000313" key="4">
    <source>
        <dbReference type="Proteomes" id="UP001165060"/>
    </source>
</evidence>
<gene>
    <name evidence="3" type="ORF">TeGR_g5799</name>
</gene>
<evidence type="ECO:0000256" key="2">
    <source>
        <dbReference type="SAM" id="Phobius"/>
    </source>
</evidence>
<feature type="compositionally biased region" description="Low complexity" evidence="1">
    <location>
        <begin position="81"/>
        <end position="93"/>
    </location>
</feature>
<accession>A0ABQ6N5J4</accession>
<feature type="compositionally biased region" description="Low complexity" evidence="1">
    <location>
        <begin position="400"/>
        <end position="413"/>
    </location>
</feature>
<evidence type="ECO:0000256" key="1">
    <source>
        <dbReference type="SAM" id="MobiDB-lite"/>
    </source>
</evidence>
<organism evidence="3 4">
    <name type="scientific">Tetraparma gracilis</name>
    <dbReference type="NCBI Taxonomy" id="2962635"/>
    <lineage>
        <taxon>Eukaryota</taxon>
        <taxon>Sar</taxon>
        <taxon>Stramenopiles</taxon>
        <taxon>Ochrophyta</taxon>
        <taxon>Bolidophyceae</taxon>
        <taxon>Parmales</taxon>
        <taxon>Triparmaceae</taxon>
        <taxon>Tetraparma</taxon>
    </lineage>
</organism>
<name>A0ABQ6N5J4_9STRA</name>
<keyword evidence="2" id="KW-0472">Membrane</keyword>
<dbReference type="Proteomes" id="UP001165060">
    <property type="component" value="Unassembled WGS sequence"/>
</dbReference>
<sequence>MFNPLASAKASAAAASKPAYGGLKKGGLKKKSAKFAPDVEGGGGGGGGSTASRASVKFGDDPRSASPASSVKFAEPGAGRSSSSSVKFGGSVKFESDGPATGIELKVRSSTLGGDPDDASSQDSSHSRSSSRSSASWVSRASTYSVWSSRESTYSVWEGGRESRGISAAVRMRASTLRDRAKSLYEEYADELPELEDIVYIWKDKPHLTKRQVAVLTVIRLCAMGVMACIGVVIAYFSGAFATTNVAFDPNAPIIGIGGEISDAEMSVFLRNCSCPNDRFFLSELLGGEKIEIELSEDMYMNGMEAEVSVLNDVPTISLKAGYIKSRKHNLAVEIQPTKLFPVLDPSLCGFVDYKIDGVIQDEVELHDPLLRNVTAFPVLLNEGSTSIMTVQPNEQVGASSFSSSPSSSSSSSARRRLNESAPDVVPDEHLPYKVTSMTISGLGTLPSDSSHPIYDPGTSLNPARESTAAALELSLSADGSHELRFLNPDEVAVNFEVALTSLACVPSVGSFMSDLDFQQETTLPSYNPESGLSSVGIARLLGDLADSHLEPSQDPYLEFTFHTGAGCLDSDPASFDLAQSISSSAPTIPFPSTDTGAGASVTARTTRLVVNKFTGIPYVNSMRSLSLPILGNPMEVEVDEFGEGK</sequence>
<feature type="region of interest" description="Disordered" evidence="1">
    <location>
        <begin position="1"/>
        <end position="93"/>
    </location>
</feature>